<feature type="compositionally biased region" description="Low complexity" evidence="1">
    <location>
        <begin position="150"/>
        <end position="160"/>
    </location>
</feature>
<evidence type="ECO:0000256" key="2">
    <source>
        <dbReference type="SAM" id="Phobius"/>
    </source>
</evidence>
<feature type="transmembrane region" description="Helical" evidence="2">
    <location>
        <begin position="117"/>
        <end position="135"/>
    </location>
</feature>
<feature type="compositionally biased region" description="Basic residues" evidence="1">
    <location>
        <begin position="161"/>
        <end position="171"/>
    </location>
</feature>
<evidence type="ECO:0000313" key="3">
    <source>
        <dbReference type="EMBL" id="AMD87473.1"/>
    </source>
</evidence>
<dbReference type="KEGG" id="ard:AXF14_07610"/>
<dbReference type="AlphaFoldDB" id="A0A0X8JEQ9"/>
<accession>A0A0X8JEQ9</accession>
<name>A0A0X8JEQ9_ACTRD</name>
<feature type="region of interest" description="Disordered" evidence="1">
    <location>
        <begin position="150"/>
        <end position="235"/>
    </location>
</feature>
<organism evidence="3 4">
    <name type="scientific">Actinomyces radicidentis</name>
    <dbReference type="NCBI Taxonomy" id="111015"/>
    <lineage>
        <taxon>Bacteria</taxon>
        <taxon>Bacillati</taxon>
        <taxon>Actinomycetota</taxon>
        <taxon>Actinomycetes</taxon>
        <taxon>Actinomycetales</taxon>
        <taxon>Actinomycetaceae</taxon>
        <taxon>Actinomyces</taxon>
    </lineage>
</organism>
<keyword evidence="4" id="KW-1185">Reference proteome</keyword>
<keyword evidence="2" id="KW-1133">Transmembrane helix</keyword>
<sequence length="235" mass="24517">MGTAVSPAIASLLAALGLTGALTVLAVPALAAIPVIVWMCAVGLRGPAVGPDGPDGSAGSGGHDDAEGRSTVVAPERPDAGPAPEELLEAAAPADQDLLPERPELRDLLRRAFHDRGYLIVFTAFFTCGFHMAIIETHLVSQMQHDGMTASGAATASSGRSPRRSRSRRPRAPGSCPSGTERDRRRRRSGGPTATSSCPRVPTQPPRRSRSAAMTGAAPERMRIERSTISRAVTA</sequence>
<dbReference type="InterPro" id="IPR036259">
    <property type="entry name" value="MFS_trans_sf"/>
</dbReference>
<dbReference type="SUPFAM" id="SSF103473">
    <property type="entry name" value="MFS general substrate transporter"/>
    <property type="match status" value="1"/>
</dbReference>
<dbReference type="EMBL" id="CP014228">
    <property type="protein sequence ID" value="AMD87473.1"/>
    <property type="molecule type" value="Genomic_DNA"/>
</dbReference>
<protein>
    <submittedName>
        <fullName evidence="3">Uncharacterized protein</fullName>
    </submittedName>
</protein>
<reference evidence="4" key="1">
    <citation type="submission" date="2016-02" db="EMBL/GenBank/DDBJ databases">
        <authorList>
            <person name="Holder M.E."/>
            <person name="Ajami N.J."/>
            <person name="Petrosino J.F."/>
        </authorList>
    </citation>
    <scope>NUCLEOTIDE SEQUENCE [LARGE SCALE GENOMIC DNA]</scope>
    <source>
        <strain evidence="4">CCUG 36733</strain>
    </source>
</reference>
<dbReference type="Proteomes" id="UP000065220">
    <property type="component" value="Chromosome"/>
</dbReference>
<proteinExistence type="predicted"/>
<gene>
    <name evidence="3" type="ORF">AXF14_07610</name>
</gene>
<feature type="region of interest" description="Disordered" evidence="1">
    <location>
        <begin position="51"/>
        <end position="83"/>
    </location>
</feature>
<evidence type="ECO:0000313" key="4">
    <source>
        <dbReference type="Proteomes" id="UP000065220"/>
    </source>
</evidence>
<keyword evidence="2" id="KW-0812">Transmembrane</keyword>
<keyword evidence="2" id="KW-0472">Membrane</keyword>
<evidence type="ECO:0000256" key="1">
    <source>
        <dbReference type="SAM" id="MobiDB-lite"/>
    </source>
</evidence>